<dbReference type="InterPro" id="IPR050090">
    <property type="entry name" value="Tyrosine_recombinase_XerCD"/>
</dbReference>
<dbReference type="Gene3D" id="1.10.150.130">
    <property type="match status" value="1"/>
</dbReference>
<dbReference type="RefSeq" id="WP_340285458.1">
    <property type="nucleotide sequence ID" value="NZ_JBBJUP010000001.1"/>
</dbReference>
<dbReference type="InterPro" id="IPR010998">
    <property type="entry name" value="Integrase_recombinase_N"/>
</dbReference>
<dbReference type="InterPro" id="IPR011010">
    <property type="entry name" value="DNA_brk_join_enz"/>
</dbReference>
<dbReference type="InterPro" id="IPR013762">
    <property type="entry name" value="Integrase-like_cat_sf"/>
</dbReference>
<gene>
    <name evidence="7" type="ORF">WJX68_00645</name>
</gene>
<dbReference type="CDD" id="cd01189">
    <property type="entry name" value="INT_ICEBs1_C_like"/>
    <property type="match status" value="1"/>
</dbReference>
<dbReference type="SUPFAM" id="SSF56349">
    <property type="entry name" value="DNA breaking-rejoining enzymes"/>
    <property type="match status" value="1"/>
</dbReference>
<protein>
    <submittedName>
        <fullName evidence="7">Tyrosine-type recombinase/integrase</fullName>
    </submittedName>
</protein>
<evidence type="ECO:0000313" key="8">
    <source>
        <dbReference type="Proteomes" id="UP001364211"/>
    </source>
</evidence>
<dbReference type="Proteomes" id="UP001364211">
    <property type="component" value="Unassembled WGS sequence"/>
</dbReference>
<feature type="domain" description="Core-binding (CB)" evidence="6">
    <location>
        <begin position="46"/>
        <end position="127"/>
    </location>
</feature>
<dbReference type="PANTHER" id="PTHR30349">
    <property type="entry name" value="PHAGE INTEGRASE-RELATED"/>
    <property type="match status" value="1"/>
</dbReference>
<evidence type="ECO:0000256" key="1">
    <source>
        <dbReference type="ARBA" id="ARBA00008857"/>
    </source>
</evidence>
<keyword evidence="8" id="KW-1185">Reference proteome</keyword>
<evidence type="ECO:0000259" key="6">
    <source>
        <dbReference type="PROSITE" id="PS51900"/>
    </source>
</evidence>
<keyword evidence="3" id="KW-0233">DNA recombination</keyword>
<organism evidence="7 8">
    <name type="scientific">Pseudonocardia spirodelae</name>
    <dbReference type="NCBI Taxonomy" id="3133431"/>
    <lineage>
        <taxon>Bacteria</taxon>
        <taxon>Bacillati</taxon>
        <taxon>Actinomycetota</taxon>
        <taxon>Actinomycetes</taxon>
        <taxon>Pseudonocardiales</taxon>
        <taxon>Pseudonocardiaceae</taxon>
        <taxon>Pseudonocardia</taxon>
    </lineage>
</organism>
<keyword evidence="2 4" id="KW-0238">DNA-binding</keyword>
<reference evidence="7 8" key="1">
    <citation type="submission" date="2024-03" db="EMBL/GenBank/DDBJ databases">
        <title>Draft genome sequence of Pseudonocardia sp. DW16-2.</title>
        <authorList>
            <person name="Duangmal K."/>
        </authorList>
    </citation>
    <scope>NUCLEOTIDE SEQUENCE [LARGE SCALE GENOMIC DNA]</scope>
    <source>
        <strain evidence="7 8">DW16-2</strain>
    </source>
</reference>
<accession>A0ABU8T0E4</accession>
<sequence>MTVGYTPDGKRIVRSGSGRTKTAAKAKLREIVRAVEDGHAVAEHGYTVEQAVRDWLTYGLTGRAESTIETRRILAEQHVIPALGARKLRELSAEDVDRWLAGKSRDLSTRTLQDIRSILLRSVKRAQARDKVQRNVVLLCSTPSGRTGRPSKALTFAQARALLGRDDATTYGAYVVLGLLTGARTEELRALVWADVDLTGNPDADPPVPPHMKVWRSVRLDGDTKTRKSRRTIALPSRCIAVLRAQRARMDRQRVRAGARWHGHDLVFASETGTGLDAANVRRGFRRVLTAAGIDAAEWTPRELRHSFVSLLSDSGMTVDQIARLVGHAGGSSVTELVYRKQIRPVIDDGATTMNGLFPEEQR</sequence>
<comment type="caution">
    <text evidence="7">The sequence shown here is derived from an EMBL/GenBank/DDBJ whole genome shotgun (WGS) entry which is preliminary data.</text>
</comment>
<comment type="similarity">
    <text evidence="1">Belongs to the 'phage' integrase family.</text>
</comment>
<dbReference type="PANTHER" id="PTHR30349:SF64">
    <property type="entry name" value="PROPHAGE INTEGRASE INTD-RELATED"/>
    <property type="match status" value="1"/>
</dbReference>
<dbReference type="PROSITE" id="PS51900">
    <property type="entry name" value="CB"/>
    <property type="match status" value="1"/>
</dbReference>
<name>A0ABU8T0E4_9PSEU</name>
<dbReference type="InterPro" id="IPR044068">
    <property type="entry name" value="CB"/>
</dbReference>
<evidence type="ECO:0000256" key="2">
    <source>
        <dbReference type="ARBA" id="ARBA00023125"/>
    </source>
</evidence>
<dbReference type="PROSITE" id="PS51898">
    <property type="entry name" value="TYR_RECOMBINASE"/>
    <property type="match status" value="1"/>
</dbReference>
<dbReference type="InterPro" id="IPR002104">
    <property type="entry name" value="Integrase_catalytic"/>
</dbReference>
<evidence type="ECO:0000313" key="7">
    <source>
        <dbReference type="EMBL" id="MEJ8277421.1"/>
    </source>
</evidence>
<dbReference type="Gene3D" id="1.10.443.10">
    <property type="entry name" value="Intergrase catalytic core"/>
    <property type="match status" value="1"/>
</dbReference>
<evidence type="ECO:0000256" key="3">
    <source>
        <dbReference type="ARBA" id="ARBA00023172"/>
    </source>
</evidence>
<feature type="domain" description="Tyr recombinase" evidence="5">
    <location>
        <begin position="149"/>
        <end position="355"/>
    </location>
</feature>
<evidence type="ECO:0000256" key="4">
    <source>
        <dbReference type="PROSITE-ProRule" id="PRU01248"/>
    </source>
</evidence>
<evidence type="ECO:0000259" key="5">
    <source>
        <dbReference type="PROSITE" id="PS51898"/>
    </source>
</evidence>
<dbReference type="Pfam" id="PF00589">
    <property type="entry name" value="Phage_integrase"/>
    <property type="match status" value="1"/>
</dbReference>
<dbReference type="EMBL" id="JBBJUP010000001">
    <property type="protein sequence ID" value="MEJ8277421.1"/>
    <property type="molecule type" value="Genomic_DNA"/>
</dbReference>
<proteinExistence type="inferred from homology"/>